<evidence type="ECO:0000313" key="2">
    <source>
        <dbReference type="EMBL" id="GBG27533.1"/>
    </source>
</evidence>
<gene>
    <name evidence="2" type="ORF">FCC1311_037562</name>
</gene>
<dbReference type="InParanoid" id="A0A2R5GFW5"/>
<feature type="region of interest" description="Disordered" evidence="1">
    <location>
        <begin position="185"/>
        <end position="225"/>
    </location>
</feature>
<protein>
    <submittedName>
        <fullName evidence="2">Reticulocyte-binding protein 2-like a</fullName>
    </submittedName>
</protein>
<feature type="region of interest" description="Disordered" evidence="1">
    <location>
        <begin position="68"/>
        <end position="113"/>
    </location>
</feature>
<feature type="compositionally biased region" description="Basic and acidic residues" evidence="1">
    <location>
        <begin position="255"/>
        <end position="271"/>
    </location>
</feature>
<organism evidence="2 3">
    <name type="scientific">Hondaea fermentalgiana</name>
    <dbReference type="NCBI Taxonomy" id="2315210"/>
    <lineage>
        <taxon>Eukaryota</taxon>
        <taxon>Sar</taxon>
        <taxon>Stramenopiles</taxon>
        <taxon>Bigyra</taxon>
        <taxon>Labyrinthulomycetes</taxon>
        <taxon>Thraustochytrida</taxon>
        <taxon>Thraustochytriidae</taxon>
        <taxon>Hondaea</taxon>
    </lineage>
</organism>
<dbReference type="EMBL" id="BEYU01000032">
    <property type="protein sequence ID" value="GBG27533.1"/>
    <property type="molecule type" value="Genomic_DNA"/>
</dbReference>
<evidence type="ECO:0000256" key="1">
    <source>
        <dbReference type="SAM" id="MobiDB-lite"/>
    </source>
</evidence>
<comment type="caution">
    <text evidence="2">The sequence shown here is derived from an EMBL/GenBank/DDBJ whole genome shotgun (WGS) entry which is preliminary data.</text>
</comment>
<reference evidence="2 3" key="1">
    <citation type="submission" date="2017-12" db="EMBL/GenBank/DDBJ databases">
        <title>Sequencing, de novo assembly and annotation of complete genome of a new Thraustochytrid species, strain FCC1311.</title>
        <authorList>
            <person name="Sedici K."/>
            <person name="Godart F."/>
            <person name="Aiese Cigliano R."/>
            <person name="Sanseverino W."/>
            <person name="Barakat M."/>
            <person name="Ortet P."/>
            <person name="Marechal E."/>
            <person name="Cagnac O."/>
            <person name="Amato A."/>
        </authorList>
    </citation>
    <scope>NUCLEOTIDE SEQUENCE [LARGE SCALE GENOMIC DNA]</scope>
</reference>
<dbReference type="Proteomes" id="UP000241890">
    <property type="component" value="Unassembled WGS sequence"/>
</dbReference>
<proteinExistence type="predicted"/>
<feature type="compositionally biased region" description="Basic and acidic residues" evidence="1">
    <location>
        <begin position="338"/>
        <end position="348"/>
    </location>
</feature>
<keyword evidence="3" id="KW-1185">Reference proteome</keyword>
<feature type="compositionally biased region" description="Basic and acidic residues" evidence="1">
    <location>
        <begin position="185"/>
        <end position="194"/>
    </location>
</feature>
<feature type="compositionally biased region" description="Basic and acidic residues" evidence="1">
    <location>
        <begin position="93"/>
        <end position="113"/>
    </location>
</feature>
<feature type="region of interest" description="Disordered" evidence="1">
    <location>
        <begin position="330"/>
        <end position="360"/>
    </location>
</feature>
<feature type="compositionally biased region" description="Basic and acidic residues" evidence="1">
    <location>
        <begin position="201"/>
        <end position="225"/>
    </location>
</feature>
<evidence type="ECO:0000313" key="3">
    <source>
        <dbReference type="Proteomes" id="UP000241890"/>
    </source>
</evidence>
<accession>A0A2R5GFW5</accession>
<feature type="region of interest" description="Disordered" evidence="1">
    <location>
        <begin position="248"/>
        <end position="272"/>
    </location>
</feature>
<dbReference type="AlphaFoldDB" id="A0A2R5GFW5"/>
<feature type="compositionally biased region" description="Basic and acidic residues" evidence="1">
    <location>
        <begin position="68"/>
        <end position="85"/>
    </location>
</feature>
<name>A0A2R5GFW5_9STRA</name>
<sequence>MNEENDNNAWNAHAGLYGESHKRLDNLETKTRLTQEIKAKRDELKRREMELIDHEQALRRQHDLLQKEREENQERQRQLEGERKNLQTKTKHLTREMEAMRKTVSRGEKEKFRAEDKLRQQILEKNQKIGLLERDMDLVRGRLEIADAKVKTASHTEAALRQTNSSIVVELKTAQHEQSKLHKQLERAREREAELEASLSKTREERDRADDRAARATRAADDASRQLATEKLRTAALEDDLRKMQEHTLMSARSGESRKLRLEDQSARGDGEDVTLASTTAIANARGPGRQEYLEMLAEVKRCLEEVQASKQANQVLEQRARRAEAELAALRSGSGDEGGKDFRKEMDGSSSLSLKESKALTKEAARLRSELEQREKTLTQAEWDRVAAEQEAEQVRSALQEAQSELESTLRQLKDVQQRAMESDEQLEVARDLEADLQQKLEEATFKLDEMEAQQEASREKAASHRADEERLLRDVIGEVTQYLGAAKRLTALLDAFLEGEQPTMDVLLDDVDGDTDAGARFAALSSSERIANLSSCTVTTTGNPILSENQTARLGFGNASLGPMAVIGPSTVAISSSGAVADDVAAGLSLARRVALVDMDHGLLVGLLRIDLTEDGPWSLVSSFAEQAGDDRADCKAHGEPDHCITHETTVNAQRANLAPHQRAKCRGTGDRVANRR</sequence>